<keyword evidence="2" id="KW-0964">Secreted</keyword>
<feature type="domain" description="LCN-type CS-alpha/beta" evidence="6">
    <location>
        <begin position="21"/>
        <end position="80"/>
    </location>
</feature>
<evidence type="ECO:0000256" key="3">
    <source>
        <dbReference type="ARBA" id="ARBA00022656"/>
    </source>
</evidence>
<evidence type="ECO:0000256" key="2">
    <source>
        <dbReference type="ARBA" id="ARBA00022525"/>
    </source>
</evidence>
<dbReference type="SUPFAM" id="SSF57095">
    <property type="entry name" value="Scorpion toxin-like"/>
    <property type="match status" value="1"/>
</dbReference>
<accession>A0A2I9LPB0</accession>
<reference evidence="7" key="1">
    <citation type="journal article" date="2017" name="Toxicon">
        <title>Venom-gland transcriptomics and venom proteomics of the Hentz striped scorpion (Centruroides hentzi; Buthidae) reveal high toxin diversity in a harmless member of a lethal family.</title>
        <authorList>
            <person name="Ward M.J."/>
            <person name="Ellsworth S.A."/>
            <person name="Rokyta D.R."/>
        </authorList>
    </citation>
    <scope>NUCLEOTIDE SEQUENCE</scope>
    <source>
        <tissue evidence="7">Venom gland</tissue>
    </source>
</reference>
<dbReference type="InterPro" id="IPR044062">
    <property type="entry name" value="LCN-type_CS_alpha_beta_dom"/>
</dbReference>
<dbReference type="SMART" id="SM00505">
    <property type="entry name" value="Knot1"/>
    <property type="match status" value="1"/>
</dbReference>
<evidence type="ECO:0000259" key="6">
    <source>
        <dbReference type="PROSITE" id="PS51863"/>
    </source>
</evidence>
<feature type="chain" id="PRO_5014354466" evidence="5">
    <location>
        <begin position="20"/>
        <end position="87"/>
    </location>
</feature>
<dbReference type="Gene3D" id="3.30.30.10">
    <property type="entry name" value="Knottin, scorpion toxin-like"/>
    <property type="match status" value="1"/>
</dbReference>
<dbReference type="InterPro" id="IPR036574">
    <property type="entry name" value="Scorpion_toxin-like_sf"/>
</dbReference>
<dbReference type="GO" id="GO:0019871">
    <property type="term" value="F:sodium channel inhibitor activity"/>
    <property type="evidence" value="ECO:0007669"/>
    <property type="project" value="InterPro"/>
</dbReference>
<evidence type="ECO:0000256" key="1">
    <source>
        <dbReference type="ARBA" id="ARBA00004613"/>
    </source>
</evidence>
<proteinExistence type="predicted"/>
<protein>
    <submittedName>
        <fullName evidence="7">NaTx</fullName>
    </submittedName>
</protein>
<evidence type="ECO:0000313" key="7">
    <source>
        <dbReference type="EMBL" id="MBW20232.1"/>
    </source>
</evidence>
<evidence type="ECO:0000256" key="4">
    <source>
        <dbReference type="ARBA" id="ARBA00023157"/>
    </source>
</evidence>
<dbReference type="InterPro" id="IPR018218">
    <property type="entry name" value="Scorpion_toxinL"/>
</dbReference>
<organism evidence="7">
    <name type="scientific">Centruroides hentzi</name>
    <dbReference type="NCBI Taxonomy" id="88313"/>
    <lineage>
        <taxon>Eukaryota</taxon>
        <taxon>Metazoa</taxon>
        <taxon>Ecdysozoa</taxon>
        <taxon>Arthropoda</taxon>
        <taxon>Chelicerata</taxon>
        <taxon>Arachnida</taxon>
        <taxon>Scorpiones</taxon>
        <taxon>Buthida</taxon>
        <taxon>Buthoidea</taxon>
        <taxon>Buthidae</taxon>
        <taxon>Centruroides</taxon>
    </lineage>
</organism>
<dbReference type="GO" id="GO:0005576">
    <property type="term" value="C:extracellular region"/>
    <property type="evidence" value="ECO:0007669"/>
    <property type="project" value="UniProtKB-SubCell"/>
</dbReference>
<dbReference type="PROSITE" id="PS51863">
    <property type="entry name" value="LCN_CSAB"/>
    <property type="match status" value="1"/>
</dbReference>
<dbReference type="CDD" id="cd23106">
    <property type="entry name" value="neurotoxins_LC_scorpion"/>
    <property type="match status" value="1"/>
</dbReference>
<keyword evidence="3" id="KW-0800">Toxin</keyword>
<comment type="subcellular location">
    <subcellularLocation>
        <location evidence="1">Secreted</location>
    </subcellularLocation>
</comment>
<dbReference type="AlphaFoldDB" id="A0A2I9LPB0"/>
<dbReference type="EMBL" id="GFWZ01000242">
    <property type="protein sequence ID" value="MBW20232.1"/>
    <property type="molecule type" value="Transcribed_RNA"/>
</dbReference>
<dbReference type="GO" id="GO:0006952">
    <property type="term" value="P:defense response"/>
    <property type="evidence" value="ECO:0007669"/>
    <property type="project" value="InterPro"/>
</dbReference>
<dbReference type="InterPro" id="IPR002061">
    <property type="entry name" value="Scorpion_toxinL/defensin"/>
</dbReference>
<dbReference type="Pfam" id="PF00537">
    <property type="entry name" value="Toxin_3"/>
    <property type="match status" value="1"/>
</dbReference>
<sequence>MKCLLLIAFTCLLALGVECKKEGYIVDAGNCMYECAKDDYCLGECVKRKAESGYCYWGKFSCYCYGLPDNEPTKKPGKCNPNLAGRK</sequence>
<dbReference type="GO" id="GO:0090729">
    <property type="term" value="F:toxin activity"/>
    <property type="evidence" value="ECO:0007669"/>
    <property type="project" value="UniProtKB-KW"/>
</dbReference>
<feature type="signal peptide" evidence="5">
    <location>
        <begin position="1"/>
        <end position="19"/>
    </location>
</feature>
<evidence type="ECO:0000256" key="5">
    <source>
        <dbReference type="SAM" id="SignalP"/>
    </source>
</evidence>
<dbReference type="InterPro" id="IPR003614">
    <property type="entry name" value="Knottins"/>
</dbReference>
<dbReference type="PRINTS" id="PR00285">
    <property type="entry name" value="SCORPNTOXIN"/>
</dbReference>
<keyword evidence="4" id="KW-1015">Disulfide bond</keyword>
<keyword evidence="5" id="KW-0732">Signal</keyword>
<name>A0A2I9LPB0_9SCOR</name>